<sequence length="169" mass="19164">MKTAPYSTGGSPVSIDNPDGISIRHQGHCNQPMGQSHSLENGKGNRVRPYCSETDLPDLHRNKSKGETRKREKLTEETSWRKRKRANPGQLEEGSSAKVRKISDREKEKTNSEKDIKDVSTEDERGSGDKKDKSLSKSKRKRGKNTMIGTRWKKGSFLCEYYPSEILLI</sequence>
<keyword evidence="3" id="KW-1185">Reference proteome</keyword>
<evidence type="ECO:0000256" key="1">
    <source>
        <dbReference type="SAM" id="MobiDB-lite"/>
    </source>
</evidence>
<comment type="caution">
    <text evidence="2">The sequence shown here is derived from an EMBL/GenBank/DDBJ whole genome shotgun (WGS) entry which is preliminary data.</text>
</comment>
<gene>
    <name evidence="2" type="ORF">scyTo_0007305</name>
</gene>
<dbReference type="Proteomes" id="UP000288216">
    <property type="component" value="Unassembled WGS sequence"/>
</dbReference>
<dbReference type="EMBL" id="BFAA01002619">
    <property type="protein sequence ID" value="GCB62904.1"/>
    <property type="molecule type" value="Genomic_DNA"/>
</dbReference>
<evidence type="ECO:0000313" key="2">
    <source>
        <dbReference type="EMBL" id="GCB62904.1"/>
    </source>
</evidence>
<protein>
    <submittedName>
        <fullName evidence="2">Uncharacterized protein</fullName>
    </submittedName>
</protein>
<proteinExistence type="predicted"/>
<accession>A0A401NPW3</accession>
<reference evidence="2 3" key="1">
    <citation type="journal article" date="2018" name="Nat. Ecol. Evol.">
        <title>Shark genomes provide insights into elasmobranch evolution and the origin of vertebrates.</title>
        <authorList>
            <person name="Hara Y"/>
            <person name="Yamaguchi K"/>
            <person name="Onimaru K"/>
            <person name="Kadota M"/>
            <person name="Koyanagi M"/>
            <person name="Keeley SD"/>
            <person name="Tatsumi K"/>
            <person name="Tanaka K"/>
            <person name="Motone F"/>
            <person name="Kageyama Y"/>
            <person name="Nozu R"/>
            <person name="Adachi N"/>
            <person name="Nishimura O"/>
            <person name="Nakagawa R"/>
            <person name="Tanegashima C"/>
            <person name="Kiyatake I"/>
            <person name="Matsumoto R"/>
            <person name="Murakumo K"/>
            <person name="Nishida K"/>
            <person name="Terakita A"/>
            <person name="Kuratani S"/>
            <person name="Sato K"/>
            <person name="Hyodo S Kuraku.S."/>
        </authorList>
    </citation>
    <scope>NUCLEOTIDE SEQUENCE [LARGE SCALE GENOMIC DNA]</scope>
</reference>
<organism evidence="2 3">
    <name type="scientific">Scyliorhinus torazame</name>
    <name type="common">Cloudy catshark</name>
    <name type="synonym">Catulus torazame</name>
    <dbReference type="NCBI Taxonomy" id="75743"/>
    <lineage>
        <taxon>Eukaryota</taxon>
        <taxon>Metazoa</taxon>
        <taxon>Chordata</taxon>
        <taxon>Craniata</taxon>
        <taxon>Vertebrata</taxon>
        <taxon>Chondrichthyes</taxon>
        <taxon>Elasmobranchii</taxon>
        <taxon>Galeomorphii</taxon>
        <taxon>Galeoidea</taxon>
        <taxon>Carcharhiniformes</taxon>
        <taxon>Scyliorhinidae</taxon>
        <taxon>Scyliorhinus</taxon>
    </lineage>
</organism>
<evidence type="ECO:0000313" key="3">
    <source>
        <dbReference type="Proteomes" id="UP000288216"/>
    </source>
</evidence>
<dbReference type="AlphaFoldDB" id="A0A401NPW3"/>
<feature type="compositionally biased region" description="Basic and acidic residues" evidence="1">
    <location>
        <begin position="57"/>
        <end position="80"/>
    </location>
</feature>
<feature type="compositionally biased region" description="Basic and acidic residues" evidence="1">
    <location>
        <begin position="101"/>
        <end position="135"/>
    </location>
</feature>
<feature type="compositionally biased region" description="Polar residues" evidence="1">
    <location>
        <begin position="28"/>
        <end position="39"/>
    </location>
</feature>
<feature type="compositionally biased region" description="Polar residues" evidence="1">
    <location>
        <begin position="1"/>
        <end position="11"/>
    </location>
</feature>
<feature type="region of interest" description="Disordered" evidence="1">
    <location>
        <begin position="1"/>
        <end position="148"/>
    </location>
</feature>
<name>A0A401NPW3_SCYTO</name>
<dbReference type="STRING" id="75743.A0A401NPW3"/>